<organism evidence="2 3">
    <name type="scientific">Magnetococcus marinus (strain ATCC BAA-1437 / JCM 17883 / MC-1)</name>
    <dbReference type="NCBI Taxonomy" id="156889"/>
    <lineage>
        <taxon>Bacteria</taxon>
        <taxon>Pseudomonadati</taxon>
        <taxon>Pseudomonadota</taxon>
        <taxon>Magnetococcia</taxon>
        <taxon>Magnetococcales</taxon>
        <taxon>Magnetococcaceae</taxon>
        <taxon>Magnetococcus</taxon>
    </lineage>
</organism>
<reference evidence="2 3" key="2">
    <citation type="journal article" date="2012" name="Int. J. Syst. Evol. Microbiol.">
        <title>Magnetococcus marinus gen. nov., sp. nov., a marine, magnetotactic bacterium that represents a novel lineage (Magnetococcaceae fam. nov.; Magnetococcales ord. nov.) at the base of the Alphaproteobacteria.</title>
        <authorList>
            <person name="Bazylinski D.A."/>
            <person name="Williams T.J."/>
            <person name="Lefevre C.T."/>
            <person name="Berg R.J."/>
            <person name="Zhang C.L."/>
            <person name="Bowser S.S."/>
            <person name="Dean A.J."/>
            <person name="Beveridge T.J."/>
        </authorList>
    </citation>
    <scope>NUCLEOTIDE SEQUENCE [LARGE SCALE GENOMIC DNA]</scope>
    <source>
        <strain evidence="3">ATCC BAA-1437 / JCM 17883 / MC-1</strain>
    </source>
</reference>
<dbReference type="EMBL" id="CP000471">
    <property type="protein sequence ID" value="ABK45489.1"/>
    <property type="molecule type" value="Genomic_DNA"/>
</dbReference>
<dbReference type="STRING" id="156889.Mmc1_2998"/>
<name>A0LBZ6_MAGMM</name>
<dbReference type="InterPro" id="IPR013783">
    <property type="entry name" value="Ig-like_fold"/>
</dbReference>
<feature type="domain" description="Sulphur oxidation protein SoxZ" evidence="1">
    <location>
        <begin position="15"/>
        <end position="106"/>
    </location>
</feature>
<dbReference type="InterPro" id="IPR014880">
    <property type="entry name" value="SoxZ_dom"/>
</dbReference>
<evidence type="ECO:0000313" key="3">
    <source>
        <dbReference type="Proteomes" id="UP000002586"/>
    </source>
</evidence>
<keyword evidence="3" id="KW-1185">Reference proteome</keyword>
<dbReference type="InterPro" id="IPR030995">
    <property type="entry name" value="SoxZ"/>
</dbReference>
<sequence length="111" mass="11998">MANIGSPKVRGPNGAVSAGSMVDVKTLIKHPMESGFRKDRATGETYPAHYVAKVEVNYLGNTVISAEWSGGVSKNPFYSFSLKATKSGPVEVTWTDNKGESWNEKFDLTVA</sequence>
<dbReference type="Proteomes" id="UP000002586">
    <property type="component" value="Chromosome"/>
</dbReference>
<dbReference type="SUPFAM" id="SSF81296">
    <property type="entry name" value="E set domains"/>
    <property type="match status" value="1"/>
</dbReference>
<protein>
    <submittedName>
        <fullName evidence="2">Sulfur compound chelating protein SoxZ</fullName>
    </submittedName>
</protein>
<proteinExistence type="predicted"/>
<dbReference type="AlphaFoldDB" id="A0LBZ6"/>
<gene>
    <name evidence="2" type="ordered locus">Mmc1_2998</name>
</gene>
<reference evidence="3" key="1">
    <citation type="journal article" date="2009" name="Appl. Environ. Microbiol.">
        <title>Complete genome sequence of the chemolithoautotrophic marine magnetotactic coccus strain MC-1.</title>
        <authorList>
            <person name="Schubbe S."/>
            <person name="Williams T.J."/>
            <person name="Xie G."/>
            <person name="Kiss H.E."/>
            <person name="Brettin T.S."/>
            <person name="Martinez D."/>
            <person name="Ross C.A."/>
            <person name="Schuler D."/>
            <person name="Cox B.L."/>
            <person name="Nealson K.H."/>
            <person name="Bazylinski D.A."/>
        </authorList>
    </citation>
    <scope>NUCLEOTIDE SEQUENCE [LARGE SCALE GENOMIC DNA]</scope>
    <source>
        <strain evidence="3">ATCC BAA-1437 / JCM 17883 / MC-1</strain>
    </source>
</reference>
<evidence type="ECO:0000259" key="1">
    <source>
        <dbReference type="Pfam" id="PF08770"/>
    </source>
</evidence>
<accession>A0LBZ6</accession>
<dbReference type="HOGENOM" id="CLU_172621_0_0_5"/>
<dbReference type="OrthoDB" id="9795530at2"/>
<dbReference type="KEGG" id="mgm:Mmc1_2998"/>
<dbReference type="InterPro" id="IPR014756">
    <property type="entry name" value="Ig_E-set"/>
</dbReference>
<dbReference type="Gene3D" id="2.60.40.10">
    <property type="entry name" value="Immunoglobulins"/>
    <property type="match status" value="1"/>
</dbReference>
<dbReference type="eggNOG" id="COG2033">
    <property type="taxonomic scope" value="Bacteria"/>
</dbReference>
<dbReference type="Pfam" id="PF08770">
    <property type="entry name" value="SoxZ"/>
    <property type="match status" value="1"/>
</dbReference>
<dbReference type="RefSeq" id="WP_011714553.1">
    <property type="nucleotide sequence ID" value="NC_008576.1"/>
</dbReference>
<evidence type="ECO:0000313" key="2">
    <source>
        <dbReference type="EMBL" id="ABK45489.1"/>
    </source>
</evidence>
<dbReference type="NCBIfam" id="TIGR04490">
    <property type="entry name" value="SoxZ_true"/>
    <property type="match status" value="1"/>
</dbReference>